<gene>
    <name evidence="2" type="ORF">BW47_06535</name>
</gene>
<reference evidence="2 3" key="1">
    <citation type="submission" date="2014-02" db="EMBL/GenBank/DDBJ databases">
        <title>Diversity of Thermotogales isolates from hydrothermal vents.</title>
        <authorList>
            <person name="Haverkamp T.H.A."/>
            <person name="Lossouarn J."/>
            <person name="Geslin C."/>
            <person name="Nesbo C.L."/>
        </authorList>
    </citation>
    <scope>NUCLEOTIDE SEQUENCE [LARGE SCALE GENOMIC DNA]</scope>
    <source>
        <strain evidence="2 3">431</strain>
    </source>
</reference>
<dbReference type="InterPro" id="IPR036388">
    <property type="entry name" value="WH-like_DNA-bd_sf"/>
</dbReference>
<dbReference type="Pfam" id="PF03551">
    <property type="entry name" value="PadR"/>
    <property type="match status" value="1"/>
</dbReference>
<dbReference type="SUPFAM" id="SSF46785">
    <property type="entry name" value="Winged helix' DNA-binding domain"/>
    <property type="match status" value="1"/>
</dbReference>
<dbReference type="EMBL" id="CP007389">
    <property type="protein sequence ID" value="APT74176.1"/>
    <property type="molecule type" value="Genomic_DNA"/>
</dbReference>
<sequence length="120" mass="13794">MSKKGAGKYRKKFIEPFVLLIIAENPMHGYEIANKLFEYGIELTGLGQMGNIYRILSKLESEGFVISKWDNSSQGPSKKIYYITKKGIEQLLVSKDEFINIISKLETFIEKVSKFTENVY</sequence>
<evidence type="ECO:0000313" key="3">
    <source>
        <dbReference type="Proteomes" id="UP000185490"/>
    </source>
</evidence>
<feature type="domain" description="Transcription regulator PadR N-terminal" evidence="1">
    <location>
        <begin position="18"/>
        <end position="91"/>
    </location>
</feature>
<evidence type="ECO:0000313" key="2">
    <source>
        <dbReference type="EMBL" id="APT74176.1"/>
    </source>
</evidence>
<protein>
    <submittedName>
        <fullName evidence="2">PadR family transcriptional regulator</fullName>
    </submittedName>
</protein>
<organism evidence="2 3">
    <name type="scientific">Thermosipho melanesiensis</name>
    <dbReference type="NCBI Taxonomy" id="46541"/>
    <lineage>
        <taxon>Bacteria</taxon>
        <taxon>Thermotogati</taxon>
        <taxon>Thermotogota</taxon>
        <taxon>Thermotogae</taxon>
        <taxon>Thermotogales</taxon>
        <taxon>Fervidobacteriaceae</taxon>
        <taxon>Thermosipho</taxon>
    </lineage>
</organism>
<dbReference type="Proteomes" id="UP000185490">
    <property type="component" value="Chromosome"/>
</dbReference>
<dbReference type="InterPro" id="IPR005149">
    <property type="entry name" value="Tscrpt_reg_PadR_N"/>
</dbReference>
<dbReference type="InterPro" id="IPR052509">
    <property type="entry name" value="Metal_resp_DNA-bind_regulator"/>
</dbReference>
<name>A0ABN4UYC3_9BACT</name>
<dbReference type="RefSeq" id="WP_012057440.1">
    <property type="nucleotide sequence ID" value="NZ_CP007389.1"/>
</dbReference>
<keyword evidence="3" id="KW-1185">Reference proteome</keyword>
<dbReference type="PANTHER" id="PTHR33169:SF14">
    <property type="entry name" value="TRANSCRIPTIONAL REGULATOR RV3488"/>
    <property type="match status" value="1"/>
</dbReference>
<dbReference type="Gene3D" id="1.10.10.10">
    <property type="entry name" value="Winged helix-like DNA-binding domain superfamily/Winged helix DNA-binding domain"/>
    <property type="match status" value="1"/>
</dbReference>
<dbReference type="InterPro" id="IPR036390">
    <property type="entry name" value="WH_DNA-bd_sf"/>
</dbReference>
<evidence type="ECO:0000259" key="1">
    <source>
        <dbReference type="Pfam" id="PF03551"/>
    </source>
</evidence>
<accession>A0ABN4UYC3</accession>
<dbReference type="PANTHER" id="PTHR33169">
    <property type="entry name" value="PADR-FAMILY TRANSCRIPTIONAL REGULATOR"/>
    <property type="match status" value="1"/>
</dbReference>
<proteinExistence type="predicted"/>